<dbReference type="InterPro" id="IPR011006">
    <property type="entry name" value="CheY-like_superfamily"/>
</dbReference>
<feature type="modified residue" description="4-aspartylphosphate" evidence="2">
    <location>
        <position position="52"/>
    </location>
</feature>
<name>A0ABS7DXT3_9GAMM</name>
<organism evidence="4 5">
    <name type="scientific">Shewanella nanhaiensis</name>
    <dbReference type="NCBI Taxonomy" id="2864872"/>
    <lineage>
        <taxon>Bacteria</taxon>
        <taxon>Pseudomonadati</taxon>
        <taxon>Pseudomonadota</taxon>
        <taxon>Gammaproteobacteria</taxon>
        <taxon>Alteromonadales</taxon>
        <taxon>Shewanellaceae</taxon>
        <taxon>Shewanella</taxon>
    </lineage>
</organism>
<reference evidence="4 5" key="1">
    <citation type="submission" date="2021-07" db="EMBL/GenBank/DDBJ databases">
        <title>Shewanella sp. nov, isolated from SCS.</title>
        <authorList>
            <person name="Cao W.R."/>
        </authorList>
    </citation>
    <scope>NUCLEOTIDE SEQUENCE [LARGE SCALE GENOMIC DNA]</scope>
    <source>
        <strain evidence="4 5">NR704-98</strain>
    </source>
</reference>
<evidence type="ECO:0000313" key="5">
    <source>
        <dbReference type="Proteomes" id="UP001195963"/>
    </source>
</evidence>
<dbReference type="InterPro" id="IPR050595">
    <property type="entry name" value="Bact_response_regulator"/>
</dbReference>
<keyword evidence="5" id="KW-1185">Reference proteome</keyword>
<dbReference type="PROSITE" id="PS50110">
    <property type="entry name" value="RESPONSE_REGULATORY"/>
    <property type="match status" value="1"/>
</dbReference>
<feature type="domain" description="Response regulatory" evidence="3">
    <location>
        <begin position="3"/>
        <end position="119"/>
    </location>
</feature>
<dbReference type="RefSeq" id="WP_220107967.1">
    <property type="nucleotide sequence ID" value="NZ_JAHZST010000001.1"/>
</dbReference>
<dbReference type="PANTHER" id="PTHR44591:SF25">
    <property type="entry name" value="CHEMOTAXIS TWO-COMPONENT RESPONSE REGULATOR"/>
    <property type="match status" value="1"/>
</dbReference>
<dbReference type="Gene3D" id="3.40.50.2300">
    <property type="match status" value="1"/>
</dbReference>
<evidence type="ECO:0000256" key="1">
    <source>
        <dbReference type="ARBA" id="ARBA00022553"/>
    </source>
</evidence>
<dbReference type="PANTHER" id="PTHR44591">
    <property type="entry name" value="STRESS RESPONSE REGULATOR PROTEIN 1"/>
    <property type="match status" value="1"/>
</dbReference>
<protein>
    <submittedName>
        <fullName evidence="4">Response regulator</fullName>
    </submittedName>
</protein>
<dbReference type="Pfam" id="PF00072">
    <property type="entry name" value="Response_reg"/>
    <property type="match status" value="1"/>
</dbReference>
<evidence type="ECO:0000256" key="2">
    <source>
        <dbReference type="PROSITE-ProRule" id="PRU00169"/>
    </source>
</evidence>
<sequence>MKTILVVDDQLAMRNMFKKILASDKFQIELAEDGAIAYRAAQLVDYDMVITDYYMPHLNGIELTDKLRALRAYIGIPILIVSTAKNSKFKEEAKDAGATGWFSKPIKQDELLPTVLQLLNLR</sequence>
<gene>
    <name evidence="4" type="ORF">K0625_01060</name>
</gene>
<proteinExistence type="predicted"/>
<comment type="caution">
    <text evidence="4">The sequence shown here is derived from an EMBL/GenBank/DDBJ whole genome shotgun (WGS) entry which is preliminary data.</text>
</comment>
<dbReference type="Proteomes" id="UP001195963">
    <property type="component" value="Unassembled WGS sequence"/>
</dbReference>
<evidence type="ECO:0000259" key="3">
    <source>
        <dbReference type="PROSITE" id="PS50110"/>
    </source>
</evidence>
<dbReference type="InterPro" id="IPR001789">
    <property type="entry name" value="Sig_transdc_resp-reg_receiver"/>
</dbReference>
<accession>A0ABS7DXT3</accession>
<dbReference type="SUPFAM" id="SSF52172">
    <property type="entry name" value="CheY-like"/>
    <property type="match status" value="1"/>
</dbReference>
<dbReference type="EMBL" id="JAHZST010000001">
    <property type="protein sequence ID" value="MBW8182242.1"/>
    <property type="molecule type" value="Genomic_DNA"/>
</dbReference>
<keyword evidence="1 2" id="KW-0597">Phosphoprotein</keyword>
<evidence type="ECO:0000313" key="4">
    <source>
        <dbReference type="EMBL" id="MBW8182242.1"/>
    </source>
</evidence>
<dbReference type="SMART" id="SM00448">
    <property type="entry name" value="REC"/>
    <property type="match status" value="1"/>
</dbReference>